<dbReference type="Proteomes" id="UP001152888">
    <property type="component" value="Unassembled WGS sequence"/>
</dbReference>
<dbReference type="AlphaFoldDB" id="A0A9P0NVM8"/>
<proteinExistence type="predicted"/>
<evidence type="ECO:0000313" key="2">
    <source>
        <dbReference type="Proteomes" id="UP001152888"/>
    </source>
</evidence>
<name>A0A9P0NVM8_ACAOB</name>
<protein>
    <submittedName>
        <fullName evidence="1">Uncharacterized protein</fullName>
    </submittedName>
</protein>
<sequence>MSFFHSKSFFSTKFDIELTAVKDWEYRISS</sequence>
<reference evidence="1" key="1">
    <citation type="submission" date="2022-03" db="EMBL/GenBank/DDBJ databases">
        <authorList>
            <person name="Sayadi A."/>
        </authorList>
    </citation>
    <scope>NUCLEOTIDE SEQUENCE</scope>
</reference>
<evidence type="ECO:0000313" key="1">
    <source>
        <dbReference type="EMBL" id="CAH1958168.1"/>
    </source>
</evidence>
<keyword evidence="2" id="KW-1185">Reference proteome</keyword>
<accession>A0A9P0NVM8</accession>
<organism evidence="1 2">
    <name type="scientific">Acanthoscelides obtectus</name>
    <name type="common">Bean weevil</name>
    <name type="synonym">Bruchus obtectus</name>
    <dbReference type="NCBI Taxonomy" id="200917"/>
    <lineage>
        <taxon>Eukaryota</taxon>
        <taxon>Metazoa</taxon>
        <taxon>Ecdysozoa</taxon>
        <taxon>Arthropoda</taxon>
        <taxon>Hexapoda</taxon>
        <taxon>Insecta</taxon>
        <taxon>Pterygota</taxon>
        <taxon>Neoptera</taxon>
        <taxon>Endopterygota</taxon>
        <taxon>Coleoptera</taxon>
        <taxon>Polyphaga</taxon>
        <taxon>Cucujiformia</taxon>
        <taxon>Chrysomeloidea</taxon>
        <taxon>Chrysomelidae</taxon>
        <taxon>Bruchinae</taxon>
        <taxon>Bruchini</taxon>
        <taxon>Acanthoscelides</taxon>
    </lineage>
</organism>
<gene>
    <name evidence="1" type="ORF">ACAOBT_LOCUS2504</name>
</gene>
<dbReference type="EMBL" id="CAKOFQ010006676">
    <property type="protein sequence ID" value="CAH1958168.1"/>
    <property type="molecule type" value="Genomic_DNA"/>
</dbReference>
<comment type="caution">
    <text evidence="1">The sequence shown here is derived from an EMBL/GenBank/DDBJ whole genome shotgun (WGS) entry which is preliminary data.</text>
</comment>